<dbReference type="Gene3D" id="3.40.390.10">
    <property type="entry name" value="Collagenase (Catalytic Domain)"/>
    <property type="match status" value="1"/>
</dbReference>
<sequence length="650" mass="74433">GLFSIPDLHYPNDFQRLTKKAIQESDELRNKIPESIISQNQARETLYQLDQISTAVCNVIDAAELCRSAHADPQWREAANTAFAQLQDYIATLNTDQRLYNALAIVEKDYYDDLSEEERRFTYVLKREFEMDGIHLPDQERENVKQLHNTVTTLETLFANNITNSHKQFWVDATMVESVIPKHVLQANGAVYGDDENQRQQQVQLTADSPITHSITSFASSGALRKEVYMESMTNCPENLEVLDAMIDSRHELAQALNFESYSHRFLQDKMVQSPKDVFDFLNDLQQRIQPAYQKEMSMLSHAKQQVEGNTQIEPWDVKFYVKLLKAQGGVDPSALAPYLSLSNCLNAMKKLTSSLFGIRMEEMKLENGERWDIITQNGIRKFVVSEEETGRELGTMYLDLHPRPGKYTHAAHFTVRCGCLENGPDSDYQKPIVALVCNMNTGQASFSSHQEVETFLHEFGHAMHSLLSRTNFQHLSGTRAAMDFVETPSHWMEHYAWCKQFLPLLATNENGEPLPESMVEALSQSRNQFRFLEMQNQIVLSKFDQTIFGGNMNNNNQRISTKDTWEAMHRQSGVPFADNTHWFTNVGHLVTYGAGYYGYLYSQVFADAIWNELFHDQSLKRSSGEKIWKKMLIHGGARDANVMLEDLLG</sequence>
<dbReference type="Proteomes" id="UP000095751">
    <property type="component" value="Unassembled WGS sequence"/>
</dbReference>
<dbReference type="GO" id="GO:0006508">
    <property type="term" value="P:proteolysis"/>
    <property type="evidence" value="ECO:0007669"/>
    <property type="project" value="UniProtKB-KW"/>
</dbReference>
<dbReference type="GO" id="GO:0004222">
    <property type="term" value="F:metalloendopeptidase activity"/>
    <property type="evidence" value="ECO:0007669"/>
    <property type="project" value="InterPro"/>
</dbReference>
<dbReference type="InParanoid" id="A0A1E7F0A8"/>
<keyword evidence="5 10" id="KW-0378">Hydrolase</keyword>
<dbReference type="PANTHER" id="PTHR11804:SF79">
    <property type="entry name" value="MITOCHONDRIAL INTERMEDIATE PEPTIDASE"/>
    <property type="match status" value="1"/>
</dbReference>
<dbReference type="InterPro" id="IPR001567">
    <property type="entry name" value="Pept_M3A_M3B_dom"/>
</dbReference>
<evidence type="ECO:0000259" key="11">
    <source>
        <dbReference type="Pfam" id="PF01432"/>
    </source>
</evidence>
<dbReference type="OrthoDB" id="17530at2759"/>
<dbReference type="KEGG" id="fcy:FRACYDRAFT_136715"/>
<keyword evidence="8 10" id="KW-0482">Metalloprotease</keyword>
<evidence type="ECO:0000256" key="9">
    <source>
        <dbReference type="ARBA" id="ARBA00023128"/>
    </source>
</evidence>
<dbReference type="PANTHER" id="PTHR11804">
    <property type="entry name" value="PROTEASE M3 THIMET OLIGOPEPTIDASE-RELATED"/>
    <property type="match status" value="1"/>
</dbReference>
<dbReference type="GO" id="GO:0006518">
    <property type="term" value="P:peptide metabolic process"/>
    <property type="evidence" value="ECO:0007669"/>
    <property type="project" value="TreeGrafter"/>
</dbReference>
<evidence type="ECO:0000256" key="8">
    <source>
        <dbReference type="ARBA" id="ARBA00023049"/>
    </source>
</evidence>
<keyword evidence="9" id="KW-0496">Mitochondrion</keyword>
<dbReference type="SUPFAM" id="SSF55486">
    <property type="entry name" value="Metalloproteases ('zincins'), catalytic domain"/>
    <property type="match status" value="1"/>
</dbReference>
<evidence type="ECO:0000256" key="6">
    <source>
        <dbReference type="ARBA" id="ARBA00022833"/>
    </source>
</evidence>
<dbReference type="GO" id="GO:0005739">
    <property type="term" value="C:mitochondrion"/>
    <property type="evidence" value="ECO:0007669"/>
    <property type="project" value="UniProtKB-SubCell"/>
</dbReference>
<evidence type="ECO:0000256" key="1">
    <source>
        <dbReference type="ARBA" id="ARBA00004173"/>
    </source>
</evidence>
<keyword evidence="7" id="KW-0809">Transit peptide</keyword>
<organism evidence="12 13">
    <name type="scientific">Fragilariopsis cylindrus CCMP1102</name>
    <dbReference type="NCBI Taxonomy" id="635003"/>
    <lineage>
        <taxon>Eukaryota</taxon>
        <taxon>Sar</taxon>
        <taxon>Stramenopiles</taxon>
        <taxon>Ochrophyta</taxon>
        <taxon>Bacillariophyta</taxon>
        <taxon>Bacillariophyceae</taxon>
        <taxon>Bacillariophycidae</taxon>
        <taxon>Bacillariales</taxon>
        <taxon>Bacillariaceae</taxon>
        <taxon>Fragilariopsis</taxon>
    </lineage>
</organism>
<accession>A0A1E7F0A8</accession>
<comment type="cofactor">
    <cofactor evidence="10">
        <name>Zn(2+)</name>
        <dbReference type="ChEBI" id="CHEBI:29105"/>
    </cofactor>
    <text evidence="10">Binds 1 zinc ion.</text>
</comment>
<dbReference type="InterPro" id="IPR045090">
    <property type="entry name" value="Pept_M3A_M3B"/>
</dbReference>
<dbReference type="InterPro" id="IPR033851">
    <property type="entry name" value="M3A_MIP"/>
</dbReference>
<keyword evidence="6 10" id="KW-0862">Zinc</keyword>
<dbReference type="Gene3D" id="1.10.1370.10">
    <property type="entry name" value="Neurolysin, domain 3"/>
    <property type="match status" value="1"/>
</dbReference>
<dbReference type="FunCoup" id="A0A1E7F0A8">
    <property type="interactions" value="247"/>
</dbReference>
<evidence type="ECO:0000256" key="10">
    <source>
        <dbReference type="RuleBase" id="RU003435"/>
    </source>
</evidence>
<keyword evidence="3 10" id="KW-0645">Protease</keyword>
<dbReference type="CDD" id="cd06457">
    <property type="entry name" value="M3A_MIP"/>
    <property type="match status" value="1"/>
</dbReference>
<evidence type="ECO:0000256" key="5">
    <source>
        <dbReference type="ARBA" id="ARBA00022801"/>
    </source>
</evidence>
<keyword evidence="4 10" id="KW-0479">Metal-binding</keyword>
<evidence type="ECO:0000256" key="7">
    <source>
        <dbReference type="ARBA" id="ARBA00022946"/>
    </source>
</evidence>
<dbReference type="AlphaFoldDB" id="A0A1E7F0A8"/>
<evidence type="ECO:0000256" key="2">
    <source>
        <dbReference type="ARBA" id="ARBA00006040"/>
    </source>
</evidence>
<evidence type="ECO:0000313" key="12">
    <source>
        <dbReference type="EMBL" id="OEU11509.1"/>
    </source>
</evidence>
<dbReference type="InterPro" id="IPR024077">
    <property type="entry name" value="Neurolysin/TOP_dom2"/>
</dbReference>
<protein>
    <submittedName>
        <fullName evidence="12">Zincin</fullName>
    </submittedName>
</protein>
<dbReference type="EMBL" id="KV784367">
    <property type="protein sequence ID" value="OEU11509.1"/>
    <property type="molecule type" value="Genomic_DNA"/>
</dbReference>
<gene>
    <name evidence="12" type="ORF">FRACYDRAFT_136715</name>
</gene>
<evidence type="ECO:0000313" key="13">
    <source>
        <dbReference type="Proteomes" id="UP000095751"/>
    </source>
</evidence>
<comment type="subcellular location">
    <subcellularLocation>
        <location evidence="1">Mitochondrion</location>
    </subcellularLocation>
</comment>
<dbReference type="InterPro" id="IPR024079">
    <property type="entry name" value="MetalloPept_cat_dom_sf"/>
</dbReference>
<dbReference type="GO" id="GO:0046872">
    <property type="term" value="F:metal ion binding"/>
    <property type="evidence" value="ECO:0007669"/>
    <property type="project" value="UniProtKB-UniRule"/>
</dbReference>
<proteinExistence type="inferred from homology"/>
<name>A0A1E7F0A8_9STRA</name>
<evidence type="ECO:0000256" key="4">
    <source>
        <dbReference type="ARBA" id="ARBA00022723"/>
    </source>
</evidence>
<feature type="domain" description="Peptidase M3A/M3B catalytic" evidence="11">
    <location>
        <begin position="223"/>
        <end position="649"/>
    </location>
</feature>
<feature type="non-terminal residue" evidence="12">
    <location>
        <position position="1"/>
    </location>
</feature>
<comment type="similarity">
    <text evidence="2 10">Belongs to the peptidase M3 family.</text>
</comment>
<reference evidence="12 13" key="1">
    <citation type="submission" date="2016-09" db="EMBL/GenBank/DDBJ databases">
        <title>Extensive genetic diversity and differential bi-allelic expression allows diatom success in the polar Southern Ocean.</title>
        <authorList>
            <consortium name="DOE Joint Genome Institute"/>
            <person name="Mock T."/>
            <person name="Otillar R.P."/>
            <person name="Strauss J."/>
            <person name="Dupont C."/>
            <person name="Frickenhaus S."/>
            <person name="Maumus F."/>
            <person name="Mcmullan M."/>
            <person name="Sanges R."/>
            <person name="Schmutz J."/>
            <person name="Toseland A."/>
            <person name="Valas R."/>
            <person name="Veluchamy A."/>
            <person name="Ward B.J."/>
            <person name="Allen A."/>
            <person name="Barry K."/>
            <person name="Falciatore A."/>
            <person name="Ferrante M."/>
            <person name="Fortunato A.E."/>
            <person name="Gloeckner G."/>
            <person name="Gruber A."/>
            <person name="Hipkin R."/>
            <person name="Janech M."/>
            <person name="Kroth P."/>
            <person name="Leese F."/>
            <person name="Lindquist E."/>
            <person name="Lyon B.R."/>
            <person name="Martin J."/>
            <person name="Mayer C."/>
            <person name="Parker M."/>
            <person name="Quesneville H."/>
            <person name="Raymond J."/>
            <person name="Uhlig C."/>
            <person name="Valentin K.U."/>
            <person name="Worden A.Z."/>
            <person name="Armbrust E.V."/>
            <person name="Bowler C."/>
            <person name="Green B."/>
            <person name="Moulton V."/>
            <person name="Van Oosterhout C."/>
            <person name="Grigoriev I."/>
        </authorList>
    </citation>
    <scope>NUCLEOTIDE SEQUENCE [LARGE SCALE GENOMIC DNA]</scope>
    <source>
        <strain evidence="12 13">CCMP1102</strain>
    </source>
</reference>
<keyword evidence="13" id="KW-1185">Reference proteome</keyword>
<evidence type="ECO:0000256" key="3">
    <source>
        <dbReference type="ARBA" id="ARBA00022670"/>
    </source>
</evidence>
<feature type="non-terminal residue" evidence="12">
    <location>
        <position position="650"/>
    </location>
</feature>
<dbReference type="Pfam" id="PF01432">
    <property type="entry name" value="Peptidase_M3"/>
    <property type="match status" value="1"/>
</dbReference>